<feature type="signal peptide" evidence="2">
    <location>
        <begin position="1"/>
        <end position="16"/>
    </location>
</feature>
<feature type="chain" id="PRO_5004550265" description="Yeast cell wall synthesis Kre9/Knh1-like N-terminal domain-containing protein" evidence="2">
    <location>
        <begin position="17"/>
        <end position="111"/>
    </location>
</feature>
<keyword evidence="5" id="KW-1185">Reference proteome</keyword>
<feature type="domain" description="Yeast cell wall synthesis Kre9/Knh1-like N-terminal" evidence="3">
    <location>
        <begin position="23"/>
        <end position="108"/>
    </location>
</feature>
<dbReference type="HOGENOM" id="CLU_160177_0_0_1"/>
<organism evidence="4 5">
    <name type="scientific">Fomitopsis schrenkii</name>
    <name type="common">Brown rot fungus</name>
    <dbReference type="NCBI Taxonomy" id="2126942"/>
    <lineage>
        <taxon>Eukaryota</taxon>
        <taxon>Fungi</taxon>
        <taxon>Dikarya</taxon>
        <taxon>Basidiomycota</taxon>
        <taxon>Agaricomycotina</taxon>
        <taxon>Agaricomycetes</taxon>
        <taxon>Polyporales</taxon>
        <taxon>Fomitopsis</taxon>
    </lineage>
</organism>
<dbReference type="OrthoDB" id="5420143at2759"/>
<proteinExistence type="predicted"/>
<accession>S8E106</accession>
<evidence type="ECO:0000256" key="2">
    <source>
        <dbReference type="SAM" id="SignalP"/>
    </source>
</evidence>
<keyword evidence="1 2" id="KW-0732">Signal</keyword>
<gene>
    <name evidence="4" type="ORF">FOMPIDRAFT_93861</name>
</gene>
<evidence type="ECO:0000313" key="4">
    <source>
        <dbReference type="EMBL" id="EPS97098.1"/>
    </source>
</evidence>
<name>S8E106_FOMSC</name>
<evidence type="ECO:0000259" key="3">
    <source>
        <dbReference type="Pfam" id="PF10342"/>
    </source>
</evidence>
<dbReference type="EMBL" id="KE504180">
    <property type="protein sequence ID" value="EPS97098.1"/>
    <property type="molecule type" value="Genomic_DNA"/>
</dbReference>
<protein>
    <recommendedName>
        <fullName evidence="3">Yeast cell wall synthesis Kre9/Knh1-like N-terminal domain-containing protein</fullName>
    </recommendedName>
</protein>
<dbReference type="InterPro" id="IPR018466">
    <property type="entry name" value="Kre9/Knh1-like_N"/>
</dbReference>
<dbReference type="AlphaFoldDB" id="S8E106"/>
<reference evidence="4 5" key="1">
    <citation type="journal article" date="2012" name="Science">
        <title>The Paleozoic origin of enzymatic lignin decomposition reconstructed from 31 fungal genomes.</title>
        <authorList>
            <person name="Floudas D."/>
            <person name="Binder M."/>
            <person name="Riley R."/>
            <person name="Barry K."/>
            <person name="Blanchette R.A."/>
            <person name="Henrissat B."/>
            <person name="Martinez A.T."/>
            <person name="Otillar R."/>
            <person name="Spatafora J.W."/>
            <person name="Yadav J.S."/>
            <person name="Aerts A."/>
            <person name="Benoit I."/>
            <person name="Boyd A."/>
            <person name="Carlson A."/>
            <person name="Copeland A."/>
            <person name="Coutinho P.M."/>
            <person name="de Vries R.P."/>
            <person name="Ferreira P."/>
            <person name="Findley K."/>
            <person name="Foster B."/>
            <person name="Gaskell J."/>
            <person name="Glotzer D."/>
            <person name="Gorecki P."/>
            <person name="Heitman J."/>
            <person name="Hesse C."/>
            <person name="Hori C."/>
            <person name="Igarashi K."/>
            <person name="Jurgens J.A."/>
            <person name="Kallen N."/>
            <person name="Kersten P."/>
            <person name="Kohler A."/>
            <person name="Kuees U."/>
            <person name="Kumar T.K.A."/>
            <person name="Kuo A."/>
            <person name="LaButti K."/>
            <person name="Larrondo L.F."/>
            <person name="Lindquist E."/>
            <person name="Ling A."/>
            <person name="Lombard V."/>
            <person name="Lucas S."/>
            <person name="Lundell T."/>
            <person name="Martin R."/>
            <person name="McLaughlin D.J."/>
            <person name="Morgenstern I."/>
            <person name="Morin E."/>
            <person name="Murat C."/>
            <person name="Nagy L.G."/>
            <person name="Nolan M."/>
            <person name="Ohm R.A."/>
            <person name="Patyshakuliyeva A."/>
            <person name="Rokas A."/>
            <person name="Ruiz-Duenas F.J."/>
            <person name="Sabat G."/>
            <person name="Salamov A."/>
            <person name="Samejima M."/>
            <person name="Schmutz J."/>
            <person name="Slot J.C."/>
            <person name="St John F."/>
            <person name="Stenlid J."/>
            <person name="Sun H."/>
            <person name="Sun S."/>
            <person name="Syed K."/>
            <person name="Tsang A."/>
            <person name="Wiebenga A."/>
            <person name="Young D."/>
            <person name="Pisabarro A."/>
            <person name="Eastwood D.C."/>
            <person name="Martin F."/>
            <person name="Cullen D."/>
            <person name="Grigoriev I.V."/>
            <person name="Hibbett D.S."/>
        </authorList>
    </citation>
    <scope>NUCLEOTIDE SEQUENCE</scope>
    <source>
        <strain evidence="5">FP-58527</strain>
    </source>
</reference>
<dbReference type="Proteomes" id="UP000015241">
    <property type="component" value="Unassembled WGS sequence"/>
</dbReference>
<dbReference type="InParanoid" id="S8E106"/>
<evidence type="ECO:0000313" key="5">
    <source>
        <dbReference type="Proteomes" id="UP000015241"/>
    </source>
</evidence>
<dbReference type="Pfam" id="PF10342">
    <property type="entry name" value="Kre9_KNH"/>
    <property type="match status" value="1"/>
</dbReference>
<evidence type="ECO:0000256" key="1">
    <source>
        <dbReference type="ARBA" id="ARBA00022729"/>
    </source>
</evidence>
<sequence>MPYYSLLCLILTLANALTLDTPSTAWEVGDNTTVNWSSTSEDPSTFALQLYEIYYNQLYTVSDDVATSLGSLTFPVPVVSQGSAWTLRAVNASDTTQAPYAQSGVFGIWAI</sequence>